<dbReference type="InterPro" id="IPR022062">
    <property type="entry name" value="DUF3618"/>
</dbReference>
<proteinExistence type="predicted"/>
<comment type="caution">
    <text evidence="2">The sequence shown here is derived from an EMBL/GenBank/DDBJ whole genome shotgun (WGS) entry which is preliminary data.</text>
</comment>
<keyword evidence="1" id="KW-0472">Membrane</keyword>
<dbReference type="Pfam" id="PF12277">
    <property type="entry name" value="DUF3618"/>
    <property type="match status" value="1"/>
</dbReference>
<evidence type="ECO:0000256" key="1">
    <source>
        <dbReference type="SAM" id="Phobius"/>
    </source>
</evidence>
<feature type="transmembrane region" description="Helical" evidence="1">
    <location>
        <begin position="51"/>
        <end position="68"/>
    </location>
</feature>
<keyword evidence="1" id="KW-0812">Transmembrane</keyword>
<sequence>MPSNGHSKTEPRSPEALRAEIERTRAELSTSVSALREEVAAAVDWREWVRTHPLTFVGAAFAVGFVLGQRR</sequence>
<evidence type="ECO:0000313" key="3">
    <source>
        <dbReference type="Proteomes" id="UP001221838"/>
    </source>
</evidence>
<dbReference type="EMBL" id="JAQNDM010000002">
    <property type="protein sequence ID" value="MDC0715155.1"/>
    <property type="molecule type" value="Genomic_DNA"/>
</dbReference>
<accession>A0ABT5DND0</accession>
<keyword evidence="1" id="KW-1133">Transmembrane helix</keyword>
<gene>
    <name evidence="2" type="ORF">POL68_42295</name>
</gene>
<name>A0ABT5DND0_9BACT</name>
<protein>
    <submittedName>
        <fullName evidence="2">DUF3618 domain-containing protein</fullName>
    </submittedName>
</protein>
<keyword evidence="3" id="KW-1185">Reference proteome</keyword>
<reference evidence="2 3" key="1">
    <citation type="submission" date="2022-11" db="EMBL/GenBank/DDBJ databases">
        <title>Minimal conservation of predation-associated metabolite biosynthetic gene clusters underscores biosynthetic potential of Myxococcota including descriptions for ten novel species: Archangium lansinium sp. nov., Myxococcus landrumus sp. nov., Nannocystis bai.</title>
        <authorList>
            <person name="Ahearne A."/>
            <person name="Stevens C."/>
            <person name="Dowd S."/>
        </authorList>
    </citation>
    <scope>NUCLEOTIDE SEQUENCE [LARGE SCALE GENOMIC DNA]</scope>
    <source>
        <strain evidence="2 3">NCWAL01</strain>
    </source>
</reference>
<dbReference type="Proteomes" id="UP001221838">
    <property type="component" value="Unassembled WGS sequence"/>
</dbReference>
<dbReference type="RefSeq" id="WP_272145829.1">
    <property type="nucleotide sequence ID" value="NZ_JAQNDM010000002.1"/>
</dbReference>
<evidence type="ECO:0000313" key="2">
    <source>
        <dbReference type="EMBL" id="MDC0715155.1"/>
    </source>
</evidence>
<organism evidence="2 3">
    <name type="scientific">Stigmatella ashevillensis</name>
    <dbReference type="NCBI Taxonomy" id="2995309"/>
    <lineage>
        <taxon>Bacteria</taxon>
        <taxon>Pseudomonadati</taxon>
        <taxon>Myxococcota</taxon>
        <taxon>Myxococcia</taxon>
        <taxon>Myxococcales</taxon>
        <taxon>Cystobacterineae</taxon>
        <taxon>Archangiaceae</taxon>
        <taxon>Stigmatella</taxon>
    </lineage>
</organism>